<keyword evidence="1" id="KW-1133">Transmembrane helix</keyword>
<name>A0A1J4K4Z9_9EUKA</name>
<protein>
    <submittedName>
        <fullName evidence="2">Uncharacterized protein</fullName>
    </submittedName>
</protein>
<sequence length="191" mass="21488">MSGGTFSTSHTNQITVSVNHHICVAKPTQSPMATQSEIQISSIEKEPTGPFTASFTFTASNYFTPNRTAFPDGMNLVRANIKQYNMFSKEELIKAAAPATISLILIIVAIIFTVYYIRKRIQQVQPPDPPDFDSSISDRISGNDSDSLDFYTYSYSSRYSDNNSHDDSEYSDFVPDDMLDMKNELGRYHHL</sequence>
<dbReference type="GeneID" id="94839100"/>
<keyword evidence="3" id="KW-1185">Reference proteome</keyword>
<dbReference type="EMBL" id="MLAK01000725">
    <property type="protein sequence ID" value="OHT06471.1"/>
    <property type="molecule type" value="Genomic_DNA"/>
</dbReference>
<evidence type="ECO:0000313" key="2">
    <source>
        <dbReference type="EMBL" id="OHT06471.1"/>
    </source>
</evidence>
<keyword evidence="1" id="KW-0472">Membrane</keyword>
<dbReference type="VEuPathDB" id="TrichDB:TRFO_25498"/>
<evidence type="ECO:0000256" key="1">
    <source>
        <dbReference type="SAM" id="Phobius"/>
    </source>
</evidence>
<comment type="caution">
    <text evidence="2">The sequence shown here is derived from an EMBL/GenBank/DDBJ whole genome shotgun (WGS) entry which is preliminary data.</text>
</comment>
<dbReference type="AlphaFoldDB" id="A0A1J4K4Z9"/>
<organism evidence="2 3">
    <name type="scientific">Tritrichomonas foetus</name>
    <dbReference type="NCBI Taxonomy" id="1144522"/>
    <lineage>
        <taxon>Eukaryota</taxon>
        <taxon>Metamonada</taxon>
        <taxon>Parabasalia</taxon>
        <taxon>Tritrichomonadida</taxon>
        <taxon>Tritrichomonadidae</taxon>
        <taxon>Tritrichomonas</taxon>
    </lineage>
</organism>
<proteinExistence type="predicted"/>
<evidence type="ECO:0000313" key="3">
    <source>
        <dbReference type="Proteomes" id="UP000179807"/>
    </source>
</evidence>
<gene>
    <name evidence="2" type="ORF">TRFO_25498</name>
</gene>
<keyword evidence="1" id="KW-0812">Transmembrane</keyword>
<feature type="transmembrane region" description="Helical" evidence="1">
    <location>
        <begin position="95"/>
        <end position="117"/>
    </location>
</feature>
<dbReference type="Proteomes" id="UP000179807">
    <property type="component" value="Unassembled WGS sequence"/>
</dbReference>
<accession>A0A1J4K4Z9</accession>
<reference evidence="2" key="1">
    <citation type="submission" date="2016-10" db="EMBL/GenBank/DDBJ databases">
        <authorList>
            <person name="Benchimol M."/>
            <person name="Almeida L.G."/>
            <person name="Vasconcelos A.T."/>
            <person name="Perreira-Neves A."/>
            <person name="Rosa I.A."/>
            <person name="Tasca T."/>
            <person name="Bogo M.R."/>
            <person name="de Souza W."/>
        </authorList>
    </citation>
    <scope>NUCLEOTIDE SEQUENCE [LARGE SCALE GENOMIC DNA]</scope>
    <source>
        <strain evidence="2">K</strain>
    </source>
</reference>
<dbReference type="RefSeq" id="XP_068359607.1">
    <property type="nucleotide sequence ID" value="XM_068504396.1"/>
</dbReference>